<dbReference type="PANTHER" id="PTHR42784">
    <property type="entry name" value="PYRANOSE 2-OXIDASE"/>
    <property type="match status" value="1"/>
</dbReference>
<evidence type="ECO:0000256" key="4">
    <source>
        <dbReference type="ARBA" id="ARBA00022827"/>
    </source>
</evidence>
<protein>
    <submittedName>
        <fullName evidence="7">Uncharacterized protein</fullName>
    </submittedName>
</protein>
<comment type="similarity">
    <text evidence="2">Belongs to the GMC oxidoreductase family.</text>
</comment>
<dbReference type="SUPFAM" id="SSF54373">
    <property type="entry name" value="FAD-linked reductases, C-terminal domain"/>
    <property type="match status" value="1"/>
</dbReference>
<evidence type="ECO:0000313" key="7">
    <source>
        <dbReference type="EMBL" id="OOC57221.1"/>
    </source>
</evidence>
<evidence type="ECO:0000313" key="8">
    <source>
        <dbReference type="Proteomes" id="UP000189004"/>
    </source>
</evidence>
<dbReference type="Gene3D" id="3.50.50.60">
    <property type="entry name" value="FAD/NAD(P)-binding domain"/>
    <property type="match status" value="2"/>
</dbReference>
<evidence type="ECO:0000256" key="1">
    <source>
        <dbReference type="ARBA" id="ARBA00001974"/>
    </source>
</evidence>
<comment type="caution">
    <text evidence="7">The sequence shown here is derived from an EMBL/GenBank/DDBJ whole genome shotgun (WGS) entry which is preliminary data.</text>
</comment>
<evidence type="ECO:0000256" key="2">
    <source>
        <dbReference type="ARBA" id="ARBA00010790"/>
    </source>
</evidence>
<dbReference type="SUPFAM" id="SSF51905">
    <property type="entry name" value="FAD/NAD(P)-binding domain"/>
    <property type="match status" value="1"/>
</dbReference>
<dbReference type="EMBL" id="MCOK01000001">
    <property type="protein sequence ID" value="OOC57221.1"/>
    <property type="molecule type" value="Genomic_DNA"/>
</dbReference>
<dbReference type="InterPro" id="IPR051473">
    <property type="entry name" value="P2Ox-like"/>
</dbReference>
<dbReference type="OrthoDB" id="9798604at2"/>
<feature type="region of interest" description="Disordered" evidence="6">
    <location>
        <begin position="386"/>
        <end position="407"/>
    </location>
</feature>
<comment type="cofactor">
    <cofactor evidence="1">
        <name>FAD</name>
        <dbReference type="ChEBI" id="CHEBI:57692"/>
    </cofactor>
</comment>
<dbReference type="GO" id="GO:0016614">
    <property type="term" value="F:oxidoreductase activity, acting on CH-OH group of donors"/>
    <property type="evidence" value="ECO:0007669"/>
    <property type="project" value="InterPro"/>
</dbReference>
<dbReference type="Pfam" id="PF13450">
    <property type="entry name" value="NAD_binding_8"/>
    <property type="match status" value="1"/>
</dbReference>
<dbReference type="InterPro" id="IPR036188">
    <property type="entry name" value="FAD/NAD-bd_sf"/>
</dbReference>
<dbReference type="PANTHER" id="PTHR42784:SF1">
    <property type="entry name" value="PYRANOSE 2-OXIDASE"/>
    <property type="match status" value="1"/>
</dbReference>
<reference evidence="8" key="1">
    <citation type="submission" date="2016-08" db="EMBL/GenBank/DDBJ databases">
        <authorList>
            <person name="Tokovenko B."/>
            <person name="Kalinowski J."/>
        </authorList>
    </citation>
    <scope>NUCLEOTIDE SEQUENCE [LARGE SCALE GENOMIC DNA]</scope>
    <source>
        <strain evidence="8">UTMC102</strain>
    </source>
</reference>
<keyword evidence="4" id="KW-0274">FAD</keyword>
<dbReference type="Proteomes" id="UP000189004">
    <property type="component" value="Unassembled WGS sequence"/>
</dbReference>
<dbReference type="AlphaFoldDB" id="A0A1V3C8W9"/>
<keyword evidence="8" id="KW-1185">Reference proteome</keyword>
<evidence type="ECO:0000256" key="6">
    <source>
        <dbReference type="SAM" id="MobiDB-lite"/>
    </source>
</evidence>
<keyword evidence="5" id="KW-0560">Oxidoreductase</keyword>
<name>A0A1V3C8W9_9ACTN</name>
<evidence type="ECO:0000256" key="3">
    <source>
        <dbReference type="ARBA" id="ARBA00022630"/>
    </source>
</evidence>
<organism evidence="7 8">
    <name type="scientific">Nocardiopsis sinuspersici</name>
    <dbReference type="NCBI Taxonomy" id="501010"/>
    <lineage>
        <taxon>Bacteria</taxon>
        <taxon>Bacillati</taxon>
        <taxon>Actinomycetota</taxon>
        <taxon>Actinomycetes</taxon>
        <taxon>Streptosporangiales</taxon>
        <taxon>Nocardiopsidaceae</taxon>
        <taxon>Nocardiopsis</taxon>
    </lineage>
</organism>
<accession>A0A1V3C8W9</accession>
<sequence>MEEHTVTKKISTDVLVVGSGPIGSLFAHDLHAKGKNVLMVDAGPQTAGRYGEHQKNSFLYQRNIDEFVNVIKGHLHPLSVSTRSDIPTTLDPSAYHYDAAEYAGFVLNNQNPHQKEEDNLGACAATYAVGGMATHWTCAMPEFNEALERTWVDADGKEAEYPLGAQELKKGYEHSTTALKRTTEAYRHSARHQLVKKVLNQDAGFQVSELPLAVERRKDQNEHGHQEFVTWSGADTVLGELADPAWKKGSGDADFKLQAEWQATRIELEGGSADSAARVKSVHLRNLRNLNETAEVEAKAYVIACGPILTAQLLYASELDKKLKLPVGKYMTEQPMAFCQVVLRQEHLDDLEKHLGQVTGEGDKKFAQEAKKRVETYRAAQRKILDEHQDNSRQAPADPIPFPKDEPEPNLYIPASTKRPWHCQIHRDAFSYGAVPPNIDTRLIVDLRWFGLSRPRASNRVEFSERYREGDTLKFRNVDSFDMPQPTFHFQLTKQERHTAGEMMADMVRVASHLGGFMPGSEPQFLVPGLPLHVAGTTRMGRDDANDGKAQVKEERDHVVTPTSRVCGTSNLWLGGNGLHPFGNASNPTHTSMAMAHVAVQDVLSVLKTNTQK</sequence>
<keyword evidence="3" id="KW-0285">Flavoprotein</keyword>
<gene>
    <name evidence="7" type="ORF">NOSIN_14315</name>
</gene>
<dbReference type="STRING" id="501010.NOSIN_14315"/>
<proteinExistence type="inferred from homology"/>
<evidence type="ECO:0000256" key="5">
    <source>
        <dbReference type="ARBA" id="ARBA00023002"/>
    </source>
</evidence>